<protein>
    <submittedName>
        <fullName evidence="1">Uncharacterized protein</fullName>
    </submittedName>
</protein>
<reference evidence="2" key="1">
    <citation type="journal article" date="2023" name="Mar. Drugs">
        <title>Gemmata algarum, a Novel Planctomycete Isolated from an Algal Mat, Displays Antimicrobial Activity.</title>
        <authorList>
            <person name="Kumar G."/>
            <person name="Kallscheuer N."/>
            <person name="Kashif M."/>
            <person name="Ahamad S."/>
            <person name="Jagadeeshwari U."/>
            <person name="Pannikurungottu S."/>
            <person name="Haufschild T."/>
            <person name="Kabuu M."/>
            <person name="Sasikala C."/>
            <person name="Jogler C."/>
            <person name="Ramana C."/>
        </authorList>
    </citation>
    <scope>NUCLEOTIDE SEQUENCE [LARGE SCALE GENOMIC DNA]</scope>
    <source>
        <strain evidence="2">JC673</strain>
    </source>
</reference>
<dbReference type="EMBL" id="JAXBLV010000103">
    <property type="protein sequence ID" value="MDY3559292.1"/>
    <property type="molecule type" value="Genomic_DNA"/>
</dbReference>
<dbReference type="Proteomes" id="UP001272242">
    <property type="component" value="Unassembled WGS sequence"/>
</dbReference>
<comment type="caution">
    <text evidence="1">The sequence shown here is derived from an EMBL/GenBank/DDBJ whole genome shotgun (WGS) entry which is preliminary data.</text>
</comment>
<proteinExistence type="predicted"/>
<sequence length="152" mass="16260">MPGYYDVYALAPARTAEAVERFLARFAPAREPAADEYEVPRYADVPATVFRTPGELVAHGVAHPAEPHGLYWRCLGGSDPAHAMAFFTADGGLILGLSVVSDAEWWRAELLAAAGSTVGWVGFEEPPPDTAREFAVRAARHAEPGAAPDTAR</sequence>
<accession>A0ABU5EXV2</accession>
<name>A0ABU5EXV2_9BACT</name>
<gene>
    <name evidence="1" type="ORF">R5W23_000265</name>
</gene>
<keyword evidence="2" id="KW-1185">Reference proteome</keyword>
<dbReference type="RefSeq" id="WP_261190878.1">
    <property type="nucleotide sequence ID" value="NZ_JAXBLV010000103.1"/>
</dbReference>
<evidence type="ECO:0000313" key="2">
    <source>
        <dbReference type="Proteomes" id="UP001272242"/>
    </source>
</evidence>
<evidence type="ECO:0000313" key="1">
    <source>
        <dbReference type="EMBL" id="MDY3559292.1"/>
    </source>
</evidence>
<organism evidence="1 2">
    <name type="scientific">Gemmata algarum</name>
    <dbReference type="NCBI Taxonomy" id="2975278"/>
    <lineage>
        <taxon>Bacteria</taxon>
        <taxon>Pseudomonadati</taxon>
        <taxon>Planctomycetota</taxon>
        <taxon>Planctomycetia</taxon>
        <taxon>Gemmatales</taxon>
        <taxon>Gemmataceae</taxon>
        <taxon>Gemmata</taxon>
    </lineage>
</organism>